<dbReference type="GO" id="GO:0004350">
    <property type="term" value="F:glutamate-5-semialdehyde dehydrogenase activity"/>
    <property type="evidence" value="ECO:0007669"/>
    <property type="project" value="UniProtKB-UniRule"/>
</dbReference>
<keyword evidence="2 7" id="KW-0028">Amino-acid biosynthesis</keyword>
<comment type="catalytic activity">
    <reaction evidence="6 7">
        <text>L-glutamate 5-semialdehyde + phosphate + NADP(+) = L-glutamyl 5-phosphate + NADPH + H(+)</text>
        <dbReference type="Rhea" id="RHEA:19541"/>
        <dbReference type="ChEBI" id="CHEBI:15378"/>
        <dbReference type="ChEBI" id="CHEBI:43474"/>
        <dbReference type="ChEBI" id="CHEBI:57783"/>
        <dbReference type="ChEBI" id="CHEBI:58066"/>
        <dbReference type="ChEBI" id="CHEBI:58274"/>
        <dbReference type="ChEBI" id="CHEBI:58349"/>
        <dbReference type="EC" id="1.2.1.41"/>
    </reaction>
</comment>
<dbReference type="GO" id="GO:0050661">
    <property type="term" value="F:NADP binding"/>
    <property type="evidence" value="ECO:0007669"/>
    <property type="project" value="InterPro"/>
</dbReference>
<keyword evidence="10" id="KW-1185">Reference proteome</keyword>
<dbReference type="RefSeq" id="WP_159821973.1">
    <property type="nucleotide sequence ID" value="NZ_CABWNB010000001.1"/>
</dbReference>
<dbReference type="NCBIfam" id="NF001221">
    <property type="entry name" value="PRK00197.1"/>
    <property type="match status" value="1"/>
</dbReference>
<feature type="domain" description="Aldehyde dehydrogenase" evidence="8">
    <location>
        <begin position="39"/>
        <end position="281"/>
    </location>
</feature>
<comment type="subcellular location">
    <subcellularLocation>
        <location evidence="7">Cytoplasm</location>
    </subcellularLocation>
</comment>
<keyword evidence="7" id="KW-0963">Cytoplasm</keyword>
<keyword evidence="3 7" id="KW-0641">Proline biosynthesis</keyword>
<dbReference type="Gene3D" id="3.40.605.10">
    <property type="entry name" value="Aldehyde Dehydrogenase, Chain A, domain 1"/>
    <property type="match status" value="1"/>
</dbReference>
<name>A0A841R154_9FIRM</name>
<dbReference type="UniPathway" id="UPA00098">
    <property type="reaction ID" value="UER00360"/>
</dbReference>
<dbReference type="FunFam" id="3.40.309.10:FF:000006">
    <property type="entry name" value="Gamma-glutamyl phosphate reductase"/>
    <property type="match status" value="1"/>
</dbReference>
<evidence type="ECO:0000256" key="5">
    <source>
        <dbReference type="ARBA" id="ARBA00023002"/>
    </source>
</evidence>
<sequence length="412" mass="44836">MRAADYGMRAQAVKNHCASLTTETKNELLRALAERLQVSMAEILAANEQDLAATHGLSSAMQDRLRLTAERIEAIAQSVEQVATLPDPLADAQEKRIFTNGLTQYKVTVPFGVIAIIYEARPNVTIDAAALALKSGNTVILRGGKEAQHTNLVLTQCVRDVLHDAGLPEDIVQYVQTTDRSLVGELLRERSTIDLVIPRGGRGLIQFVLENSTVPVIETGSGICHVYVDKAADPMKATAIVMNAKTQRPSVCNALETLLVHRAVAPQWLPVIAEKLTAAGVELRGDEATCRYVSGCRPVTAEDWATEYNDLILSVKVVDDLDAALAHIARYGTRHSECIISEDRHAIERFLREVDAAAVYANASTRFTDGFEFGLGAEIGISTQKLHARGPMGLEALVTYKYCLYGTGQVRS</sequence>
<evidence type="ECO:0000256" key="1">
    <source>
        <dbReference type="ARBA" id="ARBA00004985"/>
    </source>
</evidence>
<comment type="pathway">
    <text evidence="1 7">Amino-acid biosynthesis; L-proline biosynthesis; L-glutamate 5-semialdehyde from L-glutamate: step 2/2.</text>
</comment>
<dbReference type="PROSITE" id="PS01223">
    <property type="entry name" value="PROA"/>
    <property type="match status" value="1"/>
</dbReference>
<comment type="caution">
    <text evidence="9">The sequence shown here is derived from an EMBL/GenBank/DDBJ whole genome shotgun (WGS) entry which is preliminary data.</text>
</comment>
<accession>A0A841R154</accession>
<dbReference type="SUPFAM" id="SSF53720">
    <property type="entry name" value="ALDH-like"/>
    <property type="match status" value="1"/>
</dbReference>
<dbReference type="PANTHER" id="PTHR11063:SF8">
    <property type="entry name" value="DELTA-1-PYRROLINE-5-CARBOXYLATE SYNTHASE"/>
    <property type="match status" value="1"/>
</dbReference>
<dbReference type="Pfam" id="PF00171">
    <property type="entry name" value="Aldedh"/>
    <property type="match status" value="1"/>
</dbReference>
<evidence type="ECO:0000256" key="2">
    <source>
        <dbReference type="ARBA" id="ARBA00022605"/>
    </source>
</evidence>
<dbReference type="GeneID" id="93485448"/>
<evidence type="ECO:0000313" key="10">
    <source>
        <dbReference type="Proteomes" id="UP000591941"/>
    </source>
</evidence>
<keyword evidence="4 7" id="KW-0521">NADP</keyword>
<dbReference type="GO" id="GO:0005737">
    <property type="term" value="C:cytoplasm"/>
    <property type="evidence" value="ECO:0007669"/>
    <property type="project" value="UniProtKB-SubCell"/>
</dbReference>
<dbReference type="InterPro" id="IPR016162">
    <property type="entry name" value="Ald_DH_N"/>
</dbReference>
<evidence type="ECO:0000256" key="4">
    <source>
        <dbReference type="ARBA" id="ARBA00022857"/>
    </source>
</evidence>
<organism evidence="9 10">
    <name type="scientific">Negativicoccus succinicivorans</name>
    <dbReference type="NCBI Taxonomy" id="620903"/>
    <lineage>
        <taxon>Bacteria</taxon>
        <taxon>Bacillati</taxon>
        <taxon>Bacillota</taxon>
        <taxon>Negativicutes</taxon>
        <taxon>Veillonellales</taxon>
        <taxon>Veillonellaceae</taxon>
        <taxon>Negativicoccus</taxon>
    </lineage>
</organism>
<dbReference type="InterPro" id="IPR000965">
    <property type="entry name" value="GPR_dom"/>
</dbReference>
<comment type="similarity">
    <text evidence="7">Belongs to the gamma-glutamyl phosphate reductase family.</text>
</comment>
<comment type="function">
    <text evidence="7">Catalyzes the NADPH-dependent reduction of L-glutamate 5-phosphate into L-glutamate 5-semialdehyde and phosphate. The product spontaneously undergoes cyclization to form 1-pyrroline-5-carboxylate.</text>
</comment>
<dbReference type="PANTHER" id="PTHR11063">
    <property type="entry name" value="GLUTAMATE SEMIALDEHYDE DEHYDROGENASE"/>
    <property type="match status" value="1"/>
</dbReference>
<dbReference type="InterPro" id="IPR020593">
    <property type="entry name" value="G-glutamylP_reductase_CS"/>
</dbReference>
<dbReference type="EMBL" id="JACHHI010000001">
    <property type="protein sequence ID" value="MBB6477141.1"/>
    <property type="molecule type" value="Genomic_DNA"/>
</dbReference>
<dbReference type="Gene3D" id="3.40.309.10">
    <property type="entry name" value="Aldehyde Dehydrogenase, Chain A, domain 2"/>
    <property type="match status" value="1"/>
</dbReference>
<evidence type="ECO:0000256" key="7">
    <source>
        <dbReference type="HAMAP-Rule" id="MF_00412"/>
    </source>
</evidence>
<keyword evidence="5 7" id="KW-0560">Oxidoreductase</keyword>
<dbReference type="PIRSF" id="PIRSF000151">
    <property type="entry name" value="GPR"/>
    <property type="match status" value="1"/>
</dbReference>
<dbReference type="NCBIfam" id="TIGR00407">
    <property type="entry name" value="proA"/>
    <property type="match status" value="1"/>
</dbReference>
<reference evidence="9 10" key="1">
    <citation type="submission" date="2020-08" db="EMBL/GenBank/DDBJ databases">
        <title>Genomic Encyclopedia of Type Strains, Phase IV (KMG-IV): sequencing the most valuable type-strain genomes for metagenomic binning, comparative biology and taxonomic classification.</title>
        <authorList>
            <person name="Goeker M."/>
        </authorList>
    </citation>
    <scope>NUCLEOTIDE SEQUENCE [LARGE SCALE GENOMIC DNA]</scope>
    <source>
        <strain evidence="9 10">DSM 21255</strain>
    </source>
</reference>
<dbReference type="InterPro" id="IPR015590">
    <property type="entry name" value="Aldehyde_DH_dom"/>
</dbReference>
<protein>
    <recommendedName>
        <fullName evidence="7">Gamma-glutamyl phosphate reductase</fullName>
        <shortName evidence="7">GPR</shortName>
        <ecNumber evidence="7">1.2.1.41</ecNumber>
    </recommendedName>
    <alternativeName>
        <fullName evidence="7">Glutamate-5-semialdehyde dehydrogenase</fullName>
    </alternativeName>
    <alternativeName>
        <fullName evidence="7">Glutamyl-gamma-semialdehyde dehydrogenase</fullName>
        <shortName evidence="7">GSA dehydrogenase</shortName>
    </alternativeName>
</protein>
<evidence type="ECO:0000256" key="3">
    <source>
        <dbReference type="ARBA" id="ARBA00022650"/>
    </source>
</evidence>
<dbReference type="InterPro" id="IPR012134">
    <property type="entry name" value="Glu-5-SA_DH"/>
</dbReference>
<evidence type="ECO:0000313" key="9">
    <source>
        <dbReference type="EMBL" id="MBB6477141.1"/>
    </source>
</evidence>
<dbReference type="InterPro" id="IPR016161">
    <property type="entry name" value="Ald_DH/histidinol_DH"/>
</dbReference>
<dbReference type="EC" id="1.2.1.41" evidence="7"/>
<dbReference type="Proteomes" id="UP000591941">
    <property type="component" value="Unassembled WGS sequence"/>
</dbReference>
<proteinExistence type="inferred from homology"/>
<dbReference type="CDD" id="cd07079">
    <property type="entry name" value="ALDH_F18-19_ProA-GPR"/>
    <property type="match status" value="1"/>
</dbReference>
<gene>
    <name evidence="7" type="primary">proA</name>
    <name evidence="9" type="ORF">HNR45_000163</name>
</gene>
<dbReference type="InterPro" id="IPR016163">
    <property type="entry name" value="Ald_DH_C"/>
</dbReference>
<dbReference type="OrthoDB" id="9809970at2"/>
<dbReference type="GO" id="GO:0055129">
    <property type="term" value="P:L-proline biosynthetic process"/>
    <property type="evidence" value="ECO:0007669"/>
    <property type="project" value="UniProtKB-UniRule"/>
</dbReference>
<evidence type="ECO:0000259" key="8">
    <source>
        <dbReference type="Pfam" id="PF00171"/>
    </source>
</evidence>
<dbReference type="HAMAP" id="MF_00412">
    <property type="entry name" value="ProA"/>
    <property type="match status" value="1"/>
</dbReference>
<evidence type="ECO:0000256" key="6">
    <source>
        <dbReference type="ARBA" id="ARBA00049024"/>
    </source>
</evidence>
<dbReference type="AlphaFoldDB" id="A0A841R154"/>